<evidence type="ECO:0000313" key="2">
    <source>
        <dbReference type="Proteomes" id="UP000186955"/>
    </source>
</evidence>
<dbReference type="EMBL" id="MNBE01000722">
    <property type="protein sequence ID" value="OKO94052.1"/>
    <property type="molecule type" value="Genomic_DNA"/>
</dbReference>
<dbReference type="AlphaFoldDB" id="A0A1Q5T1L1"/>
<sequence length="78" mass="8887">MAQRLDGTRLRTTPAAKYRTPSHGHVMHITYLLEAVLPQPSSPRETQQVRINQLAQSARTNTCRVYPKAEDHDENGFE</sequence>
<gene>
    <name evidence="1" type="ORF">PENSUB_11887</name>
</gene>
<protein>
    <submittedName>
        <fullName evidence="1">Uncharacterized protein</fullName>
    </submittedName>
</protein>
<reference evidence="1 2" key="1">
    <citation type="submission" date="2016-10" db="EMBL/GenBank/DDBJ databases">
        <title>Genome sequence of the ascomycete fungus Penicillium subrubescens.</title>
        <authorList>
            <person name="De Vries R.P."/>
            <person name="Peng M."/>
            <person name="Dilokpimol A."/>
            <person name="Hilden K."/>
            <person name="Makela M.R."/>
            <person name="Grigoriev I."/>
            <person name="Riley R."/>
            <person name="Granchi Z."/>
        </authorList>
    </citation>
    <scope>NUCLEOTIDE SEQUENCE [LARGE SCALE GENOMIC DNA]</scope>
    <source>
        <strain evidence="1 2">CBS 132785</strain>
    </source>
</reference>
<keyword evidence="2" id="KW-1185">Reference proteome</keyword>
<evidence type="ECO:0000313" key="1">
    <source>
        <dbReference type="EMBL" id="OKO94052.1"/>
    </source>
</evidence>
<dbReference type="Proteomes" id="UP000186955">
    <property type="component" value="Unassembled WGS sequence"/>
</dbReference>
<comment type="caution">
    <text evidence="1">The sequence shown here is derived from an EMBL/GenBank/DDBJ whole genome shotgun (WGS) entry which is preliminary data.</text>
</comment>
<organism evidence="1 2">
    <name type="scientific">Penicillium subrubescens</name>
    <dbReference type="NCBI Taxonomy" id="1316194"/>
    <lineage>
        <taxon>Eukaryota</taxon>
        <taxon>Fungi</taxon>
        <taxon>Dikarya</taxon>
        <taxon>Ascomycota</taxon>
        <taxon>Pezizomycotina</taxon>
        <taxon>Eurotiomycetes</taxon>
        <taxon>Eurotiomycetidae</taxon>
        <taxon>Eurotiales</taxon>
        <taxon>Aspergillaceae</taxon>
        <taxon>Penicillium</taxon>
    </lineage>
</organism>
<name>A0A1Q5T1L1_9EURO</name>
<accession>A0A1Q5T1L1</accession>
<proteinExistence type="predicted"/>